<gene>
    <name evidence="1" type="ORF">O3P16_04755</name>
</gene>
<evidence type="ECO:0000313" key="1">
    <source>
        <dbReference type="EMBL" id="MDA3614104.1"/>
    </source>
</evidence>
<dbReference type="CDD" id="cd07067">
    <property type="entry name" value="HP_PGM_like"/>
    <property type="match status" value="1"/>
</dbReference>
<evidence type="ECO:0000313" key="2">
    <source>
        <dbReference type="Proteomes" id="UP001210231"/>
    </source>
</evidence>
<dbReference type="PANTHER" id="PTHR47623:SF1">
    <property type="entry name" value="OS09G0287300 PROTEIN"/>
    <property type="match status" value="1"/>
</dbReference>
<dbReference type="RefSeq" id="WP_407030431.1">
    <property type="nucleotide sequence ID" value="NZ_JAQGEF010000004.1"/>
</dbReference>
<dbReference type="SUPFAM" id="SSF53254">
    <property type="entry name" value="Phosphoglycerate mutase-like"/>
    <property type="match status" value="1"/>
</dbReference>
<accession>A0ABT4UH04</accession>
<dbReference type="EMBL" id="JAQGEF010000004">
    <property type="protein sequence ID" value="MDA3614104.1"/>
    <property type="molecule type" value="Genomic_DNA"/>
</dbReference>
<organism evidence="1 2">
    <name type="scientific">Polluticaenibacter yanchengensis</name>
    <dbReference type="NCBI Taxonomy" id="3014562"/>
    <lineage>
        <taxon>Bacteria</taxon>
        <taxon>Pseudomonadati</taxon>
        <taxon>Bacteroidota</taxon>
        <taxon>Chitinophagia</taxon>
        <taxon>Chitinophagales</taxon>
        <taxon>Chitinophagaceae</taxon>
        <taxon>Polluticaenibacter</taxon>
    </lineage>
</organism>
<protein>
    <submittedName>
        <fullName evidence="1">Histidine phosphatase family protein</fullName>
    </submittedName>
</protein>
<comment type="caution">
    <text evidence="1">The sequence shown here is derived from an EMBL/GenBank/DDBJ whole genome shotgun (WGS) entry which is preliminary data.</text>
</comment>
<dbReference type="InterPro" id="IPR013078">
    <property type="entry name" value="His_Pase_superF_clade-1"/>
</dbReference>
<name>A0ABT4UH04_9BACT</name>
<dbReference type="InterPro" id="IPR029033">
    <property type="entry name" value="His_PPase_superfam"/>
</dbReference>
<dbReference type="Gene3D" id="3.40.50.1240">
    <property type="entry name" value="Phosphoglycerate mutase-like"/>
    <property type="match status" value="1"/>
</dbReference>
<sequence length="164" mass="18688">MKTLWIVRHAKAEAIDWTKKDYDRKLKTSGKEDASKVAEKLKKNKLPLDIIICSSAKRTYETAIVFAKTFNVDVSQIIPLDHLYNADYLRYQVVLESLDPRYKNIMIIGHNPGITDFANKQAVASIDDMPTSGAFGVSYNIENWQLAATSEKQFLGFYSPNFDF</sequence>
<dbReference type="PANTHER" id="PTHR47623">
    <property type="entry name" value="OS09G0287300 PROTEIN"/>
    <property type="match status" value="1"/>
</dbReference>
<dbReference type="Pfam" id="PF00300">
    <property type="entry name" value="His_Phos_1"/>
    <property type="match status" value="1"/>
</dbReference>
<proteinExistence type="predicted"/>
<dbReference type="Proteomes" id="UP001210231">
    <property type="component" value="Unassembled WGS sequence"/>
</dbReference>
<keyword evidence="2" id="KW-1185">Reference proteome</keyword>
<reference evidence="1 2" key="1">
    <citation type="submission" date="2022-12" db="EMBL/GenBank/DDBJ databases">
        <title>Chitinophagaceae gen. sp. nov., a new member of the family Chitinophagaceae, isolated from soil in a chemical factory.</title>
        <authorList>
            <person name="Ke Z."/>
        </authorList>
    </citation>
    <scope>NUCLEOTIDE SEQUENCE [LARGE SCALE GENOMIC DNA]</scope>
    <source>
        <strain evidence="1 2">LY-5</strain>
    </source>
</reference>